<name>A0ABQ5K7R4_9EUKA</name>
<dbReference type="Proteomes" id="UP001057375">
    <property type="component" value="Unassembled WGS sequence"/>
</dbReference>
<comment type="caution">
    <text evidence="1">The sequence shown here is derived from an EMBL/GenBank/DDBJ whole genome shotgun (WGS) entry which is preliminary data.</text>
</comment>
<proteinExistence type="predicted"/>
<organism evidence="1 2">
    <name type="scientific">Aduncisulcus paluster</name>
    <dbReference type="NCBI Taxonomy" id="2918883"/>
    <lineage>
        <taxon>Eukaryota</taxon>
        <taxon>Metamonada</taxon>
        <taxon>Carpediemonas-like organisms</taxon>
        <taxon>Aduncisulcus</taxon>
    </lineage>
</organism>
<evidence type="ECO:0000313" key="1">
    <source>
        <dbReference type="EMBL" id="GKT27952.1"/>
    </source>
</evidence>
<keyword evidence="2" id="KW-1185">Reference proteome</keyword>
<sequence length="147" mass="16938">MYRTPFSQLKPIEIPIFSIPVSIELFSSAPREEMDYMEFSYASRHEKVKFIDYTTKKYNSALLFHQDIKDSSFSVDELGAHTCSSSLSKSSISKHIKPKKYDFSVIGTFLVESEDSSFKRPVSDLSGENFHSLRQKLVKKHSTINRK</sequence>
<gene>
    <name evidence="1" type="ORF">ADUPG1_000309</name>
</gene>
<dbReference type="EMBL" id="BQXS01000113">
    <property type="protein sequence ID" value="GKT27952.1"/>
    <property type="molecule type" value="Genomic_DNA"/>
</dbReference>
<protein>
    <submittedName>
        <fullName evidence="1">Uncharacterized protein</fullName>
    </submittedName>
</protein>
<evidence type="ECO:0000313" key="2">
    <source>
        <dbReference type="Proteomes" id="UP001057375"/>
    </source>
</evidence>
<reference evidence="1" key="1">
    <citation type="submission" date="2022-03" db="EMBL/GenBank/DDBJ databases">
        <title>Draft genome sequence of Aduncisulcus paluster, a free-living microaerophilic Fornicata.</title>
        <authorList>
            <person name="Yuyama I."/>
            <person name="Kume K."/>
            <person name="Tamura T."/>
            <person name="Inagaki Y."/>
            <person name="Hashimoto T."/>
        </authorList>
    </citation>
    <scope>NUCLEOTIDE SEQUENCE</scope>
    <source>
        <strain evidence="1">NY0171</strain>
    </source>
</reference>
<accession>A0ABQ5K7R4</accession>